<reference evidence="2 3" key="1">
    <citation type="submission" date="2008-10" db="EMBL/GenBank/DDBJ databases">
        <title>Genome sequence of Bacillus cereus AH187.</title>
        <authorList>
            <person name="Dodson R.J."/>
            <person name="Durkin A.S."/>
            <person name="Rosovitz M.J."/>
            <person name="Rasko D.A."/>
            <person name="Kolsto A.B."/>
            <person name="Okstad O.A."/>
            <person name="Ravel J."/>
            <person name="Sutton G."/>
        </authorList>
    </citation>
    <scope>NUCLEOTIDE SEQUENCE [LARGE SCALE GENOMIC DNA]</scope>
    <source>
        <strain evidence="2 3">AH187</strain>
        <plasmid evidence="3">Plasmid pAH187_3</plasmid>
    </source>
</reference>
<keyword evidence="1" id="KW-1133">Transmembrane helix</keyword>
<gene>
    <name evidence="2" type="ordered locus">BCAH187_B0002</name>
</gene>
<protein>
    <submittedName>
        <fullName evidence="2">Uncharacterized protein</fullName>
    </submittedName>
</protein>
<dbReference type="HOGENOM" id="CLU_3149070_0_0_9"/>
<dbReference type="EMBL" id="CP001181">
    <property type="protein sequence ID" value="ACJ82937.1"/>
    <property type="molecule type" value="Genomic_DNA"/>
</dbReference>
<evidence type="ECO:0000313" key="3">
    <source>
        <dbReference type="Proteomes" id="UP000002214"/>
    </source>
</evidence>
<sequence length="48" mass="5422">MSITVCLDTLLFSVNSLVVIINVFVDLSMFSNMYFTTCIFLLPKLSIN</sequence>
<dbReference type="KEGG" id="bcr:BCAH187_B0002"/>
<accession>B7I1N8</accession>
<geneLocation type="plasmid" evidence="2 3">
    <name>pAH187_3</name>
</geneLocation>
<dbReference type="AlphaFoldDB" id="B7I1N8"/>
<proteinExistence type="predicted"/>
<dbReference type="Proteomes" id="UP000002214">
    <property type="component" value="Plasmid pAH187_3"/>
</dbReference>
<name>B7I1N8_BACC7</name>
<keyword evidence="2" id="KW-0614">Plasmid</keyword>
<evidence type="ECO:0000313" key="2">
    <source>
        <dbReference type="EMBL" id="ACJ82937.1"/>
    </source>
</evidence>
<feature type="transmembrane region" description="Helical" evidence="1">
    <location>
        <begin position="17"/>
        <end position="42"/>
    </location>
</feature>
<keyword evidence="1" id="KW-0812">Transmembrane</keyword>
<keyword evidence="1" id="KW-0472">Membrane</keyword>
<evidence type="ECO:0000256" key="1">
    <source>
        <dbReference type="SAM" id="Phobius"/>
    </source>
</evidence>
<organism evidence="2 3">
    <name type="scientific">Bacillus cereus (strain AH187)</name>
    <dbReference type="NCBI Taxonomy" id="405534"/>
    <lineage>
        <taxon>Bacteria</taxon>
        <taxon>Bacillati</taxon>
        <taxon>Bacillota</taxon>
        <taxon>Bacilli</taxon>
        <taxon>Bacillales</taxon>
        <taxon>Bacillaceae</taxon>
        <taxon>Bacillus</taxon>
        <taxon>Bacillus cereus group</taxon>
    </lineage>
</organism>